<dbReference type="Gene3D" id="3.30.420.10">
    <property type="entry name" value="Ribonuclease H-like superfamily/Ribonuclease H"/>
    <property type="match status" value="1"/>
</dbReference>
<feature type="domain" description="PAZ" evidence="3">
    <location>
        <begin position="260"/>
        <end position="365"/>
    </location>
</feature>
<dbReference type="SMART" id="SM00949">
    <property type="entry name" value="PAZ"/>
    <property type="match status" value="1"/>
</dbReference>
<feature type="compositionally biased region" description="Basic and acidic residues" evidence="2">
    <location>
        <begin position="359"/>
        <end position="378"/>
    </location>
</feature>
<dbReference type="PROSITE" id="PS50822">
    <property type="entry name" value="PIWI"/>
    <property type="match status" value="1"/>
</dbReference>
<evidence type="ECO:0000256" key="1">
    <source>
        <dbReference type="RuleBase" id="RU361178"/>
    </source>
</evidence>
<evidence type="ECO:0000256" key="2">
    <source>
        <dbReference type="SAM" id="MobiDB-lite"/>
    </source>
</evidence>
<dbReference type="Pfam" id="PF02171">
    <property type="entry name" value="Piwi"/>
    <property type="match status" value="1"/>
</dbReference>
<dbReference type="SUPFAM" id="SSF101690">
    <property type="entry name" value="PAZ domain"/>
    <property type="match status" value="1"/>
</dbReference>
<dbReference type="WBParaSite" id="maker-uti_cns_0047984-snap-gene-0.6-mRNA-1">
    <property type="protein sequence ID" value="maker-uti_cns_0047984-snap-gene-0.6-mRNA-1"/>
    <property type="gene ID" value="maker-uti_cns_0047984-snap-gene-0.6"/>
</dbReference>
<evidence type="ECO:0000313" key="6">
    <source>
        <dbReference type="WBParaSite" id="maker-uti_cns_0047984-snap-gene-0.6-mRNA-1"/>
    </source>
</evidence>
<dbReference type="AlphaFoldDB" id="A0A1I8JI51"/>
<comment type="similarity">
    <text evidence="1">Belongs to the argonaute family.</text>
</comment>
<dbReference type="InterPro" id="IPR003165">
    <property type="entry name" value="Piwi"/>
</dbReference>
<feature type="domain" description="Piwi" evidence="4">
    <location>
        <begin position="439"/>
        <end position="667"/>
    </location>
</feature>
<protein>
    <submittedName>
        <fullName evidence="6">Piwi domain-containing protein</fullName>
    </submittedName>
</protein>
<evidence type="ECO:0000313" key="5">
    <source>
        <dbReference type="Proteomes" id="UP000095280"/>
    </source>
</evidence>
<dbReference type="InterPro" id="IPR036397">
    <property type="entry name" value="RNaseH_sf"/>
</dbReference>
<proteinExistence type="inferred from homology"/>
<feature type="region of interest" description="Disordered" evidence="2">
    <location>
        <begin position="352"/>
        <end position="388"/>
    </location>
</feature>
<dbReference type="InterPro" id="IPR036085">
    <property type="entry name" value="PAZ_dom_sf"/>
</dbReference>
<evidence type="ECO:0000259" key="4">
    <source>
        <dbReference type="PROSITE" id="PS50822"/>
    </source>
</evidence>
<keyword evidence="5" id="KW-1185">Reference proteome</keyword>
<name>A0A1I8JI51_9PLAT</name>
<dbReference type="SUPFAM" id="SSF53098">
    <property type="entry name" value="Ribonuclease H-like"/>
    <property type="match status" value="1"/>
</dbReference>
<dbReference type="Pfam" id="PF02170">
    <property type="entry name" value="PAZ"/>
    <property type="match status" value="1"/>
</dbReference>
<dbReference type="Proteomes" id="UP000095280">
    <property type="component" value="Unplaced"/>
</dbReference>
<dbReference type="Gene3D" id="2.170.260.10">
    <property type="entry name" value="paz domain"/>
    <property type="match status" value="1"/>
</dbReference>
<sequence length="667" mass="75892">TNSRNRLCSFSLRQMRLSQEQQPPPQLQPFKAPKVAVKNLIAWPKEWSSPVARLGGHDNERGGLSRKLLRYRIADVRPPGVELTRGVSGEPVALISNNIRLSVSTNFQAMQNKVLFRPGLESKQLRLQVLQDSGRLPDAFIYDGGILYTPQPLETPPEGVHFEATAGRWHGEVTIVQIGPVLHNSPEYLHLLNVLIASAQQDLGMQQVQRNYFYPDREITLANSRLAMWPGFYAAVVPSEEPEFPLLHVDLLFEVVHQYTVLDYMYEQVQANKDNLFQYFNEALVGQSVMMRLNNNRKFLINDIDWEANVFTEFEYRDPATNELRSITIGEYYRTRYGYQIQDASQPMLVSVPRRRGPKKSDTAGIVHHDRIDRRDARGPPVDYGQKQHRQAEAEGSVHRLMQFANDMAGNQASQQRSARYGVEIRPELVHVNGRRLPPEQVLMSSPRVDRLNVSSSDERSTTVASRVALQMSCKLGGIPWGLSMPYEGCMVVGMDSYHDRRHNQSVLGIVFSLNPLMTQYYSYAAMMQHGRAELHQCGRAELHQRLVQGFSAALERYRLSNGGSLPASIVIYRDGVSDSMLEQVKDIEFAQVSVFLRELYSAARRPPPGLKVIVVKKRISARFFLQQQQQQQNRELSNPLPGTVVDSTVTMPGYYDFYLVSQFTQQ</sequence>
<reference evidence="6" key="1">
    <citation type="submission" date="2016-11" db="UniProtKB">
        <authorList>
            <consortium name="WormBaseParasite"/>
        </authorList>
    </citation>
    <scope>IDENTIFICATION</scope>
</reference>
<organism evidence="5 6">
    <name type="scientific">Macrostomum lignano</name>
    <dbReference type="NCBI Taxonomy" id="282301"/>
    <lineage>
        <taxon>Eukaryota</taxon>
        <taxon>Metazoa</taxon>
        <taxon>Spiralia</taxon>
        <taxon>Lophotrochozoa</taxon>
        <taxon>Platyhelminthes</taxon>
        <taxon>Rhabditophora</taxon>
        <taxon>Macrostomorpha</taxon>
        <taxon>Macrostomida</taxon>
        <taxon>Macrostomidae</taxon>
        <taxon>Macrostomum</taxon>
    </lineage>
</organism>
<dbReference type="PROSITE" id="PS50821">
    <property type="entry name" value="PAZ"/>
    <property type="match status" value="1"/>
</dbReference>
<dbReference type="InterPro" id="IPR003100">
    <property type="entry name" value="PAZ_dom"/>
</dbReference>
<accession>A0A1I8JI51</accession>
<evidence type="ECO:0000259" key="3">
    <source>
        <dbReference type="PROSITE" id="PS50821"/>
    </source>
</evidence>
<dbReference type="PANTHER" id="PTHR22891">
    <property type="entry name" value="EUKARYOTIC TRANSLATION INITIATION FACTOR 2C"/>
    <property type="match status" value="1"/>
</dbReference>
<dbReference type="InterPro" id="IPR012337">
    <property type="entry name" value="RNaseH-like_sf"/>
</dbReference>
<dbReference type="SMART" id="SM00950">
    <property type="entry name" value="Piwi"/>
    <property type="match status" value="1"/>
</dbReference>
<dbReference type="GO" id="GO:0003723">
    <property type="term" value="F:RNA binding"/>
    <property type="evidence" value="ECO:0007669"/>
    <property type="project" value="InterPro"/>
</dbReference>